<dbReference type="EMBL" id="LAZR01042754">
    <property type="protein sequence ID" value="KKL08751.1"/>
    <property type="molecule type" value="Genomic_DNA"/>
</dbReference>
<evidence type="ECO:0000313" key="1">
    <source>
        <dbReference type="EMBL" id="KKL08751.1"/>
    </source>
</evidence>
<evidence type="ECO:0008006" key="2">
    <source>
        <dbReference type="Google" id="ProtNLM"/>
    </source>
</evidence>
<sequence length="474" mass="50909">IQGVAVVVAGEYALRFGSANNAGGACRVEVLLNAGVEAEEYLGANNDAVASAENIDPYFLDLGGDGQRAAVLGVVDHNTSEPITSADFETGQLSPQWETYRDEVNADIDVTDIQGAAEGDYALIMWGYRWNPALLEATWTVDLTGQDDAVLEFAYADIGQRMGYNAFQGDFTGHVQADGVAISDDGVNWHPIWSIPAGTDGLWRTQRLDLAGEAARAGMTLGDDFKIKFQVYGLSRSYLGNEWQGWDAITIRHRQADTYAFTLQAGDVATVATRRRDEGFSYLALLDESGQVVATGTHQAHNMHAAILDFVAPADGTYHAQVTGGAEAQYMLLVTRNASLSMEPHDAFDDAQDITPTGVALGVIGFDLGRLYASDWSTDPPEIVELDPATGEVVNSGTLADIHTDSTDRVVTPDVTGSFRELVLFVQDTNPRTEVGAGTGRASVLMKLLQPHRRVVATDINGEVCEIIAGFARA</sequence>
<proteinExistence type="predicted"/>
<comment type="caution">
    <text evidence="1">The sequence shown here is derived from an EMBL/GenBank/DDBJ whole genome shotgun (WGS) entry which is preliminary data.</text>
</comment>
<protein>
    <recommendedName>
        <fullName evidence="2">Peptidase C-terminal archaeal/bacterial domain-containing protein</fullName>
    </recommendedName>
</protein>
<name>A0A0F9CT00_9ZZZZ</name>
<dbReference type="AlphaFoldDB" id="A0A0F9CT00"/>
<gene>
    <name evidence="1" type="ORF">LCGC14_2572730</name>
</gene>
<dbReference type="Gene3D" id="2.60.120.380">
    <property type="match status" value="1"/>
</dbReference>
<reference evidence="1" key="1">
    <citation type="journal article" date="2015" name="Nature">
        <title>Complex archaea that bridge the gap between prokaryotes and eukaryotes.</title>
        <authorList>
            <person name="Spang A."/>
            <person name="Saw J.H."/>
            <person name="Jorgensen S.L."/>
            <person name="Zaremba-Niedzwiedzka K."/>
            <person name="Martijn J."/>
            <person name="Lind A.E."/>
            <person name="van Eijk R."/>
            <person name="Schleper C."/>
            <person name="Guy L."/>
            <person name="Ettema T.J."/>
        </authorList>
    </citation>
    <scope>NUCLEOTIDE SEQUENCE</scope>
</reference>
<feature type="non-terminal residue" evidence="1">
    <location>
        <position position="474"/>
    </location>
</feature>
<organism evidence="1">
    <name type="scientific">marine sediment metagenome</name>
    <dbReference type="NCBI Taxonomy" id="412755"/>
    <lineage>
        <taxon>unclassified sequences</taxon>
        <taxon>metagenomes</taxon>
        <taxon>ecological metagenomes</taxon>
    </lineage>
</organism>
<feature type="non-terminal residue" evidence="1">
    <location>
        <position position="1"/>
    </location>
</feature>
<accession>A0A0F9CT00</accession>